<reference evidence="2 3" key="1">
    <citation type="journal article" date="2019" name="Commun. Biol.">
        <title>The bagworm genome reveals a unique fibroin gene that provides high tensile strength.</title>
        <authorList>
            <person name="Kono N."/>
            <person name="Nakamura H."/>
            <person name="Ohtoshi R."/>
            <person name="Tomita M."/>
            <person name="Numata K."/>
            <person name="Arakawa K."/>
        </authorList>
    </citation>
    <scope>NUCLEOTIDE SEQUENCE [LARGE SCALE GENOMIC DNA]</scope>
</reference>
<dbReference type="EMBL" id="BGZK01000163">
    <property type="protein sequence ID" value="GBP24587.1"/>
    <property type="molecule type" value="Genomic_DNA"/>
</dbReference>
<evidence type="ECO:0000313" key="3">
    <source>
        <dbReference type="Proteomes" id="UP000299102"/>
    </source>
</evidence>
<comment type="caution">
    <text evidence="2">The sequence shown here is derived from an EMBL/GenBank/DDBJ whole genome shotgun (WGS) entry which is preliminary data.</text>
</comment>
<gene>
    <name evidence="2" type="ORF">EVAR_79496_1</name>
</gene>
<name>A0A4C1UEQ0_EUMVA</name>
<accession>A0A4C1UEQ0</accession>
<feature type="compositionally biased region" description="Basic residues" evidence="1">
    <location>
        <begin position="16"/>
        <end position="26"/>
    </location>
</feature>
<dbReference type="Proteomes" id="UP000299102">
    <property type="component" value="Unassembled WGS sequence"/>
</dbReference>
<keyword evidence="3" id="KW-1185">Reference proteome</keyword>
<evidence type="ECO:0000256" key="1">
    <source>
        <dbReference type="SAM" id="MobiDB-lite"/>
    </source>
</evidence>
<evidence type="ECO:0000313" key="2">
    <source>
        <dbReference type="EMBL" id="GBP24587.1"/>
    </source>
</evidence>
<protein>
    <submittedName>
        <fullName evidence="2">Uncharacterized protein</fullName>
    </submittedName>
</protein>
<organism evidence="2 3">
    <name type="scientific">Eumeta variegata</name>
    <name type="common">Bagworm moth</name>
    <name type="synonym">Eumeta japonica</name>
    <dbReference type="NCBI Taxonomy" id="151549"/>
    <lineage>
        <taxon>Eukaryota</taxon>
        <taxon>Metazoa</taxon>
        <taxon>Ecdysozoa</taxon>
        <taxon>Arthropoda</taxon>
        <taxon>Hexapoda</taxon>
        <taxon>Insecta</taxon>
        <taxon>Pterygota</taxon>
        <taxon>Neoptera</taxon>
        <taxon>Endopterygota</taxon>
        <taxon>Lepidoptera</taxon>
        <taxon>Glossata</taxon>
        <taxon>Ditrysia</taxon>
        <taxon>Tineoidea</taxon>
        <taxon>Psychidae</taxon>
        <taxon>Oiketicinae</taxon>
        <taxon>Eumeta</taxon>
    </lineage>
</organism>
<sequence length="110" mass="11905">MSSAARTRPPPGGVRVNKKRRRRAPKRGGNGIFVLSLCIYFAREATRRPAARGLLYTLLVKSKIIRCGDEQEAGIGEKEMSKKLISVDSESAKESAPGRVSHARPGAASD</sequence>
<dbReference type="AlphaFoldDB" id="A0A4C1UEQ0"/>
<proteinExistence type="predicted"/>
<feature type="region of interest" description="Disordered" evidence="1">
    <location>
        <begin position="87"/>
        <end position="110"/>
    </location>
</feature>
<feature type="region of interest" description="Disordered" evidence="1">
    <location>
        <begin position="1"/>
        <end position="28"/>
    </location>
</feature>